<evidence type="ECO:0000256" key="1">
    <source>
        <dbReference type="PROSITE-ProRule" id="PRU00176"/>
    </source>
</evidence>
<gene>
    <name evidence="3" type="ORF">DEO72_LG7g1675</name>
</gene>
<reference evidence="3 4" key="1">
    <citation type="submission" date="2019-04" db="EMBL/GenBank/DDBJ databases">
        <title>An improved genome assembly and genetic linkage map for asparagus bean, Vigna unguiculata ssp. sesquipedialis.</title>
        <authorList>
            <person name="Xia Q."/>
            <person name="Zhang R."/>
            <person name="Dong Y."/>
        </authorList>
    </citation>
    <scope>NUCLEOTIDE SEQUENCE [LARGE SCALE GENOMIC DNA]</scope>
    <source>
        <tissue evidence="3">Leaf</tissue>
    </source>
</reference>
<keyword evidence="4" id="KW-1185">Reference proteome</keyword>
<proteinExistence type="predicted"/>
<protein>
    <recommendedName>
        <fullName evidence="2">RRM domain-containing protein</fullName>
    </recommendedName>
</protein>
<keyword evidence="1" id="KW-0694">RNA-binding</keyword>
<dbReference type="OrthoDB" id="417481at2759"/>
<accession>A0A4D6MKV0</accession>
<dbReference type="InterPro" id="IPR007201">
    <property type="entry name" value="Mei2-like_Rrm_C"/>
</dbReference>
<dbReference type="Gramene" id="Vigun08g093100.1.v1.2">
    <property type="protein sequence ID" value="Vigun08g093100.1.v1.2"/>
    <property type="gene ID" value="Vigun08g093100.v1.2"/>
</dbReference>
<dbReference type="GO" id="GO:0003723">
    <property type="term" value="F:RNA binding"/>
    <property type="evidence" value="ECO:0007669"/>
    <property type="project" value="UniProtKB-UniRule"/>
</dbReference>
<dbReference type="Gene3D" id="3.30.70.330">
    <property type="match status" value="1"/>
</dbReference>
<dbReference type="InterPro" id="IPR012677">
    <property type="entry name" value="Nucleotide-bd_a/b_plait_sf"/>
</dbReference>
<dbReference type="InterPro" id="IPR035979">
    <property type="entry name" value="RBD_domain_sf"/>
</dbReference>
<evidence type="ECO:0000313" key="3">
    <source>
        <dbReference type="EMBL" id="QCE00385.1"/>
    </source>
</evidence>
<dbReference type="PROSITE" id="PS50102">
    <property type="entry name" value="RRM"/>
    <property type="match status" value="1"/>
</dbReference>
<dbReference type="SUPFAM" id="SSF54928">
    <property type="entry name" value="RNA-binding domain, RBD"/>
    <property type="match status" value="1"/>
</dbReference>
<dbReference type="InterPro" id="IPR000504">
    <property type="entry name" value="RRM_dom"/>
</dbReference>
<dbReference type="EMBL" id="CP039351">
    <property type="protein sequence ID" value="QCE00385.1"/>
    <property type="molecule type" value="Genomic_DNA"/>
</dbReference>
<name>A0A4D6MKV0_VIGUN</name>
<organism evidence="3 4">
    <name type="scientific">Vigna unguiculata</name>
    <name type="common">Cowpea</name>
    <dbReference type="NCBI Taxonomy" id="3917"/>
    <lineage>
        <taxon>Eukaryota</taxon>
        <taxon>Viridiplantae</taxon>
        <taxon>Streptophyta</taxon>
        <taxon>Embryophyta</taxon>
        <taxon>Tracheophyta</taxon>
        <taxon>Spermatophyta</taxon>
        <taxon>Magnoliopsida</taxon>
        <taxon>eudicotyledons</taxon>
        <taxon>Gunneridae</taxon>
        <taxon>Pentapetalae</taxon>
        <taxon>rosids</taxon>
        <taxon>fabids</taxon>
        <taxon>Fabales</taxon>
        <taxon>Fabaceae</taxon>
        <taxon>Papilionoideae</taxon>
        <taxon>50 kb inversion clade</taxon>
        <taxon>NPAAA clade</taxon>
        <taxon>indigoferoid/millettioid clade</taxon>
        <taxon>Phaseoleae</taxon>
        <taxon>Vigna</taxon>
    </lineage>
</organism>
<feature type="domain" description="RRM" evidence="2">
    <location>
        <begin position="114"/>
        <end position="215"/>
    </location>
</feature>
<evidence type="ECO:0000313" key="4">
    <source>
        <dbReference type="Proteomes" id="UP000501690"/>
    </source>
</evidence>
<dbReference type="Pfam" id="PF04059">
    <property type="entry name" value="RRM_2"/>
    <property type="match status" value="1"/>
</dbReference>
<dbReference type="AlphaFoldDB" id="A0A4D6MKV0"/>
<dbReference type="Proteomes" id="UP000501690">
    <property type="component" value="Linkage Group LG7"/>
</dbReference>
<evidence type="ECO:0000259" key="2">
    <source>
        <dbReference type="PROSITE" id="PS50102"/>
    </source>
</evidence>
<sequence>MLSHHTLNPHAPPFYLKPNQQQLQLLHFSRPICYYVPPSTFPLYPPFHAPFSNPSPQRAKTDTGRSKVCASAGNWRCHRKFYKWRVRGRKIRENGTVVMPFPDTVKEAESSSITTVMIRNVPNQFKFDDLLHILDEHCLRQNKSVDPEKWSKFDFVYLPVDYRKFSMQKRVSNLGYAFVNFTSPEAAFRFYREFHGVEWDVDQNKKICQINVAQYQGRDTLTRIFQTKVFRCASPDLLPVLFSEGRNGWNRRIEGTYLGNHVCGLPRRTK</sequence>